<proteinExistence type="predicted"/>
<name>A0ACC2JDE4_9PEZI</name>
<reference evidence="1" key="1">
    <citation type="submission" date="2022-12" db="EMBL/GenBank/DDBJ databases">
        <title>Genome Sequence of Lasiodiplodia mahajangana.</title>
        <authorList>
            <person name="Buettner E."/>
        </authorList>
    </citation>
    <scope>NUCLEOTIDE SEQUENCE</scope>
    <source>
        <strain evidence="1">VT137</strain>
    </source>
</reference>
<comment type="caution">
    <text evidence="1">The sequence shown here is derived from an EMBL/GenBank/DDBJ whole genome shotgun (WGS) entry which is preliminary data.</text>
</comment>
<sequence>MQKCCFFLKNEGVMAPDLFAEPGDIFRVAKLKEIFSMGPTYGEDVDFASYTVYDAADLIMLYLSQLPRPLIPESLAKRWISLSRQATLSGSHATRLDQCIDFWEEALSGLRGPSRSLFKLLLNLWADVAAAEEQNDMTAERLSDVVLKPLMHISSAQYKTDYMLSLAFLIRKRAEYTELLADNRSAVKRISRAAW</sequence>
<keyword evidence="2" id="KW-1185">Reference proteome</keyword>
<organism evidence="1 2">
    <name type="scientific">Lasiodiplodia mahajangana</name>
    <dbReference type="NCBI Taxonomy" id="1108764"/>
    <lineage>
        <taxon>Eukaryota</taxon>
        <taxon>Fungi</taxon>
        <taxon>Dikarya</taxon>
        <taxon>Ascomycota</taxon>
        <taxon>Pezizomycotina</taxon>
        <taxon>Dothideomycetes</taxon>
        <taxon>Dothideomycetes incertae sedis</taxon>
        <taxon>Botryosphaeriales</taxon>
        <taxon>Botryosphaeriaceae</taxon>
        <taxon>Lasiodiplodia</taxon>
    </lineage>
</organism>
<accession>A0ACC2JDE4</accession>
<protein>
    <submittedName>
        <fullName evidence="1">Uncharacterized protein</fullName>
    </submittedName>
</protein>
<gene>
    <name evidence="1" type="ORF">O1611_g8255</name>
</gene>
<evidence type="ECO:0000313" key="2">
    <source>
        <dbReference type="Proteomes" id="UP001153332"/>
    </source>
</evidence>
<evidence type="ECO:0000313" key="1">
    <source>
        <dbReference type="EMBL" id="KAJ8125384.1"/>
    </source>
</evidence>
<dbReference type="Proteomes" id="UP001153332">
    <property type="component" value="Unassembled WGS sequence"/>
</dbReference>
<dbReference type="EMBL" id="JAPUUL010002395">
    <property type="protein sequence ID" value="KAJ8125384.1"/>
    <property type="molecule type" value="Genomic_DNA"/>
</dbReference>